<dbReference type="Gene3D" id="3.30.780.10">
    <property type="entry name" value="SUI1-like domain"/>
    <property type="match status" value="1"/>
</dbReference>
<dbReference type="GeneID" id="59461225"/>
<dbReference type="Pfam" id="PF01253">
    <property type="entry name" value="SUI1"/>
    <property type="match status" value="1"/>
</dbReference>
<dbReference type="InterPro" id="IPR005872">
    <property type="entry name" value="SUI1_arc_bac"/>
</dbReference>
<organism evidence="5 7">
    <name type="scientific">Haloferax gibbonsii</name>
    <dbReference type="NCBI Taxonomy" id="35746"/>
    <lineage>
        <taxon>Archaea</taxon>
        <taxon>Methanobacteriati</taxon>
        <taxon>Methanobacteriota</taxon>
        <taxon>Stenosarchaea group</taxon>
        <taxon>Halobacteria</taxon>
        <taxon>Halobacteriales</taxon>
        <taxon>Haloferacaceae</taxon>
        <taxon>Haloferax</taxon>
    </lineage>
</organism>
<dbReference type="Proteomes" id="UP000066124">
    <property type="component" value="Plasmid pHG1"/>
</dbReference>
<dbReference type="AlphaFoldDB" id="A0A0K1IXS3"/>
<protein>
    <submittedName>
        <fullName evidence="5">Translation initiation factor IF-1</fullName>
    </submittedName>
    <submittedName>
        <fullName evidence="6">Translation initiation factor aIF-1 (SUI1 protein, bacterial-type IF3)</fullName>
    </submittedName>
</protein>
<dbReference type="GO" id="GO:0003743">
    <property type="term" value="F:translation initiation factor activity"/>
    <property type="evidence" value="ECO:0007669"/>
    <property type="project" value="UniProtKB-KW"/>
</dbReference>
<dbReference type="SUPFAM" id="SSF55159">
    <property type="entry name" value="eIF1-like"/>
    <property type="match status" value="1"/>
</dbReference>
<reference evidence="5" key="2">
    <citation type="submission" date="2015-06" db="EMBL/GenBank/DDBJ databases">
        <authorList>
            <person name="Hoefler B.C."/>
            <person name="Straight P.D."/>
        </authorList>
    </citation>
    <scope>NUCLEOTIDE SEQUENCE [LARGE SCALE GENOMIC DNA]</scope>
    <source>
        <strain evidence="5">ARA6</strain>
        <plasmid evidence="5">pHG1</plasmid>
    </source>
</reference>
<dbReference type="PROSITE" id="PS50296">
    <property type="entry name" value="SUI1"/>
    <property type="match status" value="1"/>
</dbReference>
<dbReference type="InterPro" id="IPR050318">
    <property type="entry name" value="DENR/SUI1_TIF"/>
</dbReference>
<dbReference type="PATRIC" id="fig|35746.4.peg.3237"/>
<geneLocation type="plasmid" evidence="6 8">
    <name>pHGLR1</name>
</geneLocation>
<evidence type="ECO:0000256" key="2">
    <source>
        <dbReference type="ARBA" id="ARBA00022845"/>
    </source>
</evidence>
<dbReference type="PANTHER" id="PTHR12789">
    <property type="entry name" value="DENSITY-REGULATED PROTEIN HOMOLOG"/>
    <property type="match status" value="1"/>
</dbReference>
<dbReference type="GO" id="GO:0002188">
    <property type="term" value="P:translation reinitiation"/>
    <property type="evidence" value="ECO:0007669"/>
    <property type="project" value="TreeGrafter"/>
</dbReference>
<name>A0A0K1IXS3_HALGI</name>
<dbReference type="RefSeq" id="WP_004971609.1">
    <property type="nucleotide sequence ID" value="NZ_CP011948.1"/>
</dbReference>
<keyword evidence="3" id="KW-0648">Protein biosynthesis</keyword>
<evidence type="ECO:0000313" key="8">
    <source>
        <dbReference type="Proteomes" id="UP000663064"/>
    </source>
</evidence>
<accession>A0A0K1IXS3</accession>
<dbReference type="Proteomes" id="UP000663064">
    <property type="component" value="Plasmid pHGLR1"/>
</dbReference>
<gene>
    <name evidence="6" type="primary">tif1b</name>
    <name evidence="5" type="ORF">ABY42_15050</name>
    <name evidence="6" type="ORF">HfgLR_22460</name>
</gene>
<keyword evidence="2" id="KW-0810">Translation regulation</keyword>
<dbReference type="KEGG" id="hgi:ABY42_15050"/>
<keyword evidence="5" id="KW-0396">Initiation factor</keyword>
<dbReference type="GO" id="GO:0001731">
    <property type="term" value="P:formation of translation preinitiation complex"/>
    <property type="evidence" value="ECO:0007669"/>
    <property type="project" value="TreeGrafter"/>
</dbReference>
<sequence>MGKDTFSDITGLPDDLGIGDDLARADQRASIRVDTRRYGKPVTVVDGLDLPTDELDALASTLKRRLAVGGTVTDDGRIELQGEHGERLEAALRDEGFGVET</sequence>
<geneLocation type="plasmid" evidence="5 7">
    <name>pHG1</name>
</geneLocation>
<evidence type="ECO:0000313" key="7">
    <source>
        <dbReference type="Proteomes" id="UP000066124"/>
    </source>
</evidence>
<proteinExistence type="inferred from homology"/>
<dbReference type="CDD" id="cd11567">
    <property type="entry name" value="YciH_like"/>
    <property type="match status" value="1"/>
</dbReference>
<reference evidence="7" key="1">
    <citation type="journal article" date="2015" name="J. Biotechnol.">
        <title>Complete genome sequence of Haloferax gibbonsii strain ARA6, a potential producer of polyhydroxyalkanoates and halocins isolated from Araruama, Rio de Janeiro, Brasil.</title>
        <authorList>
            <person name="Pinto L.H."/>
            <person name="D'Alincourt Carvalho-Assef A.P."/>
            <person name="Vieira R.P."/>
            <person name="Clementino M.M."/>
            <person name="Albano R.M."/>
        </authorList>
    </citation>
    <scope>NUCLEOTIDE SEQUENCE [LARGE SCALE GENOMIC DNA]</scope>
    <source>
        <strain evidence="7">ARA6</strain>
        <plasmid evidence="7">Plasmid pHG1</plasmid>
    </source>
</reference>
<dbReference type="InterPro" id="IPR036877">
    <property type="entry name" value="SUI1_dom_sf"/>
</dbReference>
<evidence type="ECO:0000313" key="6">
    <source>
        <dbReference type="EMBL" id="QOS13700.1"/>
    </source>
</evidence>
<evidence type="ECO:0000259" key="4">
    <source>
        <dbReference type="PROSITE" id="PS50296"/>
    </source>
</evidence>
<dbReference type="EMBL" id="CP011948">
    <property type="protein sequence ID" value="AKU09130.1"/>
    <property type="molecule type" value="Genomic_DNA"/>
</dbReference>
<reference evidence="6" key="3">
    <citation type="journal article" date="2021" name="Front. Microbiol.">
        <title>Cellular and Genomic Properties of Haloferax gibbonsii LR2-5, the Host of Euryarchaeal Virus HFTV1.</title>
        <authorList>
            <person name="Tittes C."/>
            <person name="Schwarzer S."/>
            <person name="Pfeiffer F."/>
            <person name="Dyall-Smith M."/>
            <person name="Rodriguez-Franco M."/>
            <person name="Oksanen H.M."/>
            <person name="Quax T.E.F."/>
        </authorList>
    </citation>
    <scope>NUCLEOTIDE SEQUENCE</scope>
    <source>
        <strain evidence="6">LR2-5</strain>
        <plasmid evidence="6 8">pHGLR1</plasmid>
    </source>
</reference>
<evidence type="ECO:0000256" key="1">
    <source>
        <dbReference type="ARBA" id="ARBA00005422"/>
    </source>
</evidence>
<evidence type="ECO:0000256" key="3">
    <source>
        <dbReference type="ARBA" id="ARBA00022917"/>
    </source>
</evidence>
<comment type="similarity">
    <text evidence="1">Belongs to the SUI1 family.</text>
</comment>
<feature type="domain" description="SUI1" evidence="4">
    <location>
        <begin position="29"/>
        <end position="96"/>
    </location>
</feature>
<dbReference type="PANTHER" id="PTHR12789:SF0">
    <property type="entry name" value="DENSITY-REGULATED PROTEIN"/>
    <property type="match status" value="1"/>
</dbReference>
<evidence type="ECO:0000313" key="5">
    <source>
        <dbReference type="EMBL" id="AKU09130.1"/>
    </source>
</evidence>
<dbReference type="InterPro" id="IPR001950">
    <property type="entry name" value="SUI1"/>
</dbReference>
<keyword evidence="5" id="KW-0614">Plasmid</keyword>
<dbReference type="EMBL" id="CP063206">
    <property type="protein sequence ID" value="QOS13700.1"/>
    <property type="molecule type" value="Genomic_DNA"/>
</dbReference>
<dbReference type="GO" id="GO:0006417">
    <property type="term" value="P:regulation of translation"/>
    <property type="evidence" value="ECO:0007669"/>
    <property type="project" value="UniProtKB-KW"/>
</dbReference>
<dbReference type="GO" id="GO:0003729">
    <property type="term" value="F:mRNA binding"/>
    <property type="evidence" value="ECO:0007669"/>
    <property type="project" value="TreeGrafter"/>
</dbReference>